<keyword evidence="3" id="KW-1185">Reference proteome</keyword>
<sequence length="179" mass="20297">MPERPQYPPQLYDEIVVERRNLGQHGCFTPGENIVENTATHCTILPPYCSHNMANIHPPKQGCGVRPKLAPFLEEKLKFWEAKSIWRHHEAVDKTGAIPEHDDGMGAMQYGERGTGVSVSKYENPKSSPLYTPTPPPPKPGQEDQRMEPQVPRISATMTYETRYGWKKKLEGSNEKTQD</sequence>
<feature type="region of interest" description="Disordered" evidence="1">
    <location>
        <begin position="117"/>
        <end position="158"/>
    </location>
</feature>
<organism evidence="2 3">
    <name type="scientific">Ranitomeya imitator</name>
    <name type="common">mimic poison frog</name>
    <dbReference type="NCBI Taxonomy" id="111125"/>
    <lineage>
        <taxon>Eukaryota</taxon>
        <taxon>Metazoa</taxon>
        <taxon>Chordata</taxon>
        <taxon>Craniata</taxon>
        <taxon>Vertebrata</taxon>
        <taxon>Euteleostomi</taxon>
        <taxon>Amphibia</taxon>
        <taxon>Batrachia</taxon>
        <taxon>Anura</taxon>
        <taxon>Neobatrachia</taxon>
        <taxon>Hyloidea</taxon>
        <taxon>Dendrobatidae</taxon>
        <taxon>Dendrobatinae</taxon>
        <taxon>Ranitomeya</taxon>
    </lineage>
</organism>
<evidence type="ECO:0000313" key="3">
    <source>
        <dbReference type="Proteomes" id="UP001176940"/>
    </source>
</evidence>
<evidence type="ECO:0000313" key="2">
    <source>
        <dbReference type="EMBL" id="CAJ0962788.1"/>
    </source>
</evidence>
<dbReference type="Proteomes" id="UP001176940">
    <property type="component" value="Unassembled WGS sequence"/>
</dbReference>
<evidence type="ECO:0000256" key="1">
    <source>
        <dbReference type="SAM" id="MobiDB-lite"/>
    </source>
</evidence>
<comment type="caution">
    <text evidence="2">The sequence shown here is derived from an EMBL/GenBank/DDBJ whole genome shotgun (WGS) entry which is preliminary data.</text>
</comment>
<dbReference type="EMBL" id="CAUEEQ010055879">
    <property type="protein sequence ID" value="CAJ0962788.1"/>
    <property type="molecule type" value="Genomic_DNA"/>
</dbReference>
<name>A0ABN9MDI2_9NEOB</name>
<gene>
    <name evidence="2" type="ORF">RIMI_LOCUS18382149</name>
</gene>
<reference evidence="2" key="1">
    <citation type="submission" date="2023-07" db="EMBL/GenBank/DDBJ databases">
        <authorList>
            <person name="Stuckert A."/>
        </authorList>
    </citation>
    <scope>NUCLEOTIDE SEQUENCE</scope>
</reference>
<protein>
    <submittedName>
        <fullName evidence="2">Uncharacterized protein</fullName>
    </submittedName>
</protein>
<proteinExistence type="predicted"/>
<accession>A0ABN9MDI2</accession>